<dbReference type="Pfam" id="PF03796">
    <property type="entry name" value="DnaB_C"/>
    <property type="match status" value="1"/>
</dbReference>
<dbReference type="Gene3D" id="3.40.50.300">
    <property type="entry name" value="P-loop containing nucleotide triphosphate hydrolases"/>
    <property type="match status" value="1"/>
</dbReference>
<sequence length="101" mass="10770">MTREQVVASACRGLKNLAVELDCHVIALAQLNDDGLMREPGAIGNDASVAIKVERPDMEEPESPRAGEAGLVIEKNGFGPPTTVTVAGHLHHSRFADMNQP</sequence>
<dbReference type="PANTHER" id="PTHR30153">
    <property type="entry name" value="REPLICATIVE DNA HELICASE DNAB"/>
    <property type="match status" value="1"/>
</dbReference>
<keyword evidence="3" id="KW-1185">Reference proteome</keyword>
<accession>A0ABN3I0N1</accession>
<dbReference type="EMBL" id="BAAATJ010000004">
    <property type="protein sequence ID" value="GAA2391897.1"/>
    <property type="molecule type" value="Genomic_DNA"/>
</dbReference>
<feature type="domain" description="SF4 helicase" evidence="1">
    <location>
        <begin position="2"/>
        <end position="96"/>
    </location>
</feature>
<dbReference type="Proteomes" id="UP001500058">
    <property type="component" value="Unassembled WGS sequence"/>
</dbReference>
<name>A0ABN3I0N1_9ACTN</name>
<gene>
    <name evidence="2" type="ORF">GCM10010420_15320</name>
</gene>
<dbReference type="PANTHER" id="PTHR30153:SF2">
    <property type="entry name" value="REPLICATIVE DNA HELICASE"/>
    <property type="match status" value="1"/>
</dbReference>
<dbReference type="InterPro" id="IPR007694">
    <property type="entry name" value="DNA_helicase_DnaB-like_C"/>
</dbReference>
<protein>
    <recommendedName>
        <fullName evidence="1">SF4 helicase domain-containing protein</fullName>
    </recommendedName>
</protein>
<evidence type="ECO:0000313" key="3">
    <source>
        <dbReference type="Proteomes" id="UP001500058"/>
    </source>
</evidence>
<evidence type="ECO:0000313" key="2">
    <source>
        <dbReference type="EMBL" id="GAA2391897.1"/>
    </source>
</evidence>
<reference evidence="2 3" key="1">
    <citation type="journal article" date="2019" name="Int. J. Syst. Evol. Microbiol.">
        <title>The Global Catalogue of Microorganisms (GCM) 10K type strain sequencing project: providing services to taxonomists for standard genome sequencing and annotation.</title>
        <authorList>
            <consortium name="The Broad Institute Genomics Platform"/>
            <consortium name="The Broad Institute Genome Sequencing Center for Infectious Disease"/>
            <person name="Wu L."/>
            <person name="Ma J."/>
        </authorList>
    </citation>
    <scope>NUCLEOTIDE SEQUENCE [LARGE SCALE GENOMIC DNA]</scope>
    <source>
        <strain evidence="2 3">JCM 6921</strain>
    </source>
</reference>
<comment type="caution">
    <text evidence="2">The sequence shown here is derived from an EMBL/GenBank/DDBJ whole genome shotgun (WGS) entry which is preliminary data.</text>
</comment>
<organism evidence="2 3">
    <name type="scientific">Streptomyces glaucosporus</name>
    <dbReference type="NCBI Taxonomy" id="284044"/>
    <lineage>
        <taxon>Bacteria</taxon>
        <taxon>Bacillati</taxon>
        <taxon>Actinomycetota</taxon>
        <taxon>Actinomycetes</taxon>
        <taxon>Kitasatosporales</taxon>
        <taxon>Streptomycetaceae</taxon>
        <taxon>Streptomyces</taxon>
    </lineage>
</organism>
<dbReference type="InterPro" id="IPR027417">
    <property type="entry name" value="P-loop_NTPase"/>
</dbReference>
<proteinExistence type="predicted"/>
<evidence type="ECO:0000259" key="1">
    <source>
        <dbReference type="Pfam" id="PF03796"/>
    </source>
</evidence>
<dbReference type="SUPFAM" id="SSF52540">
    <property type="entry name" value="P-loop containing nucleoside triphosphate hydrolases"/>
    <property type="match status" value="1"/>
</dbReference>